<feature type="compositionally biased region" description="Basic and acidic residues" evidence="1">
    <location>
        <begin position="48"/>
        <end position="64"/>
    </location>
</feature>
<sequence length="64" mass="6730">MLPGCGAPSLVSNPTDYEEGTMVEQDEPLDVEIVELAEQASNAGSTVDAHEYIGRHRASENGAA</sequence>
<protein>
    <submittedName>
        <fullName evidence="2">Uncharacterized protein</fullName>
    </submittedName>
</protein>
<dbReference type="EMBL" id="LFOD01000090">
    <property type="protein sequence ID" value="KMV13571.1"/>
    <property type="molecule type" value="Genomic_DNA"/>
</dbReference>
<name>A0A0J8TVS4_9MYCO</name>
<evidence type="ECO:0000313" key="2">
    <source>
        <dbReference type="EMBL" id="KMV13571.1"/>
    </source>
</evidence>
<gene>
    <name evidence="2" type="ORF">ACT17_34525</name>
</gene>
<evidence type="ECO:0000256" key="1">
    <source>
        <dbReference type="SAM" id="MobiDB-lite"/>
    </source>
</evidence>
<accession>A0A0J8TVS4</accession>
<reference evidence="2 3" key="1">
    <citation type="submission" date="2015-06" db="EMBL/GenBank/DDBJ databases">
        <title>Genome sequence of Mycobacterium conceptionense strain MLE.</title>
        <authorList>
            <person name="Greninger A.L."/>
            <person name="Cunningham G."/>
            <person name="Chiu C.Y."/>
            <person name="Miller S."/>
        </authorList>
    </citation>
    <scope>NUCLEOTIDE SEQUENCE [LARGE SCALE GENOMIC DNA]</scope>
    <source>
        <strain evidence="2 3">MLE</strain>
    </source>
</reference>
<organism evidence="2 3">
    <name type="scientific">Mycolicibacterium conceptionense</name>
    <dbReference type="NCBI Taxonomy" id="451644"/>
    <lineage>
        <taxon>Bacteria</taxon>
        <taxon>Bacillati</taxon>
        <taxon>Actinomycetota</taxon>
        <taxon>Actinomycetes</taxon>
        <taxon>Mycobacteriales</taxon>
        <taxon>Mycobacteriaceae</taxon>
        <taxon>Mycolicibacterium</taxon>
    </lineage>
</organism>
<proteinExistence type="predicted"/>
<dbReference type="AlphaFoldDB" id="A0A0J8TVS4"/>
<evidence type="ECO:0000313" key="3">
    <source>
        <dbReference type="Proteomes" id="UP000037594"/>
    </source>
</evidence>
<feature type="region of interest" description="Disordered" evidence="1">
    <location>
        <begin position="41"/>
        <end position="64"/>
    </location>
</feature>
<dbReference type="PATRIC" id="fig|451644.5.peg.7101"/>
<comment type="caution">
    <text evidence="2">The sequence shown here is derived from an EMBL/GenBank/DDBJ whole genome shotgun (WGS) entry which is preliminary data.</text>
</comment>
<dbReference type="Proteomes" id="UP000037594">
    <property type="component" value="Unassembled WGS sequence"/>
</dbReference>